<dbReference type="AlphaFoldDB" id="A0A1H6A0J4"/>
<evidence type="ECO:0000313" key="1">
    <source>
        <dbReference type="EMBL" id="SEG42239.1"/>
    </source>
</evidence>
<name>A0A1H6A0J4_9FLAO</name>
<organism evidence="1 2">
    <name type="scientific">Halpernia humi</name>
    <dbReference type="NCBI Taxonomy" id="493375"/>
    <lineage>
        <taxon>Bacteria</taxon>
        <taxon>Pseudomonadati</taxon>
        <taxon>Bacteroidota</taxon>
        <taxon>Flavobacteriia</taxon>
        <taxon>Flavobacteriales</taxon>
        <taxon>Weeksellaceae</taxon>
        <taxon>Chryseobacterium group</taxon>
        <taxon>Halpernia</taxon>
    </lineage>
</organism>
<accession>A0A1H6A0J4</accession>
<dbReference type="RefSeq" id="WP_103914165.1">
    <property type="nucleotide sequence ID" value="NZ_FNUS01000005.1"/>
</dbReference>
<evidence type="ECO:0000313" key="2">
    <source>
        <dbReference type="Proteomes" id="UP000236738"/>
    </source>
</evidence>
<dbReference type="Proteomes" id="UP000236738">
    <property type="component" value="Unassembled WGS sequence"/>
</dbReference>
<gene>
    <name evidence="1" type="ORF">SAMN05421847_2303</name>
</gene>
<reference evidence="2" key="1">
    <citation type="submission" date="2016-10" db="EMBL/GenBank/DDBJ databases">
        <authorList>
            <person name="Varghese N."/>
            <person name="Submissions S."/>
        </authorList>
    </citation>
    <scope>NUCLEOTIDE SEQUENCE [LARGE SCALE GENOMIC DNA]</scope>
    <source>
        <strain evidence="2">DSM 21580</strain>
    </source>
</reference>
<proteinExistence type="predicted"/>
<evidence type="ECO:0008006" key="3">
    <source>
        <dbReference type="Google" id="ProtNLM"/>
    </source>
</evidence>
<dbReference type="OrthoDB" id="1260945at2"/>
<protein>
    <recommendedName>
        <fullName evidence="3">DUF3887 domain-containing protein</fullName>
    </recommendedName>
</protein>
<keyword evidence="2" id="KW-1185">Reference proteome</keyword>
<dbReference type="EMBL" id="FNUS01000005">
    <property type="protein sequence ID" value="SEG42239.1"/>
    <property type="molecule type" value="Genomic_DNA"/>
</dbReference>
<sequence length="155" mass="18110">MKKNLLILTLTFANIIYSQTNYKKIETEKLNPEKVQLSQEFIQTFINKCENKDYTEFSEFNLPSEFKKFLNLKLEEVCSNNENKLGKISLQNLNSAYKDKSSLIGGEELYIFDANTEKNKETKYLSVWISKENQINGIVLTSHKPLKIKQKKDSR</sequence>